<dbReference type="PANTHER" id="PTHR11061:SF30">
    <property type="entry name" value="TRNA (URACIL(54)-C(5))-METHYLTRANSFERASE"/>
    <property type="match status" value="1"/>
</dbReference>
<dbReference type="GO" id="GO:0070041">
    <property type="term" value="F:rRNA (uridine-C5-)-methyltransferase activity"/>
    <property type="evidence" value="ECO:0007669"/>
    <property type="project" value="TreeGrafter"/>
</dbReference>
<dbReference type="NCBIfam" id="TIGR00479">
    <property type="entry name" value="rumA"/>
    <property type="match status" value="1"/>
</dbReference>
<feature type="binding site" evidence="6">
    <location>
        <position position="289"/>
    </location>
    <ligand>
        <name>S-adenosyl-L-methionine</name>
        <dbReference type="ChEBI" id="CHEBI:59789"/>
    </ligand>
</feature>
<evidence type="ECO:0000256" key="2">
    <source>
        <dbReference type="ARBA" id="ARBA00022603"/>
    </source>
</evidence>
<protein>
    <submittedName>
        <fullName evidence="9">23S rRNA m(5)U-1939 methyltransferase</fullName>
    </submittedName>
</protein>
<dbReference type="PROSITE" id="PS01230">
    <property type="entry name" value="TRMA_1"/>
    <property type="match status" value="1"/>
</dbReference>
<dbReference type="FunFam" id="2.40.50.1070:FF:000003">
    <property type="entry name" value="23S rRNA (Uracil-5-)-methyltransferase RumA"/>
    <property type="match status" value="1"/>
</dbReference>
<dbReference type="GO" id="GO:0051539">
    <property type="term" value="F:4 iron, 4 sulfur cluster binding"/>
    <property type="evidence" value="ECO:0007669"/>
    <property type="project" value="UniProtKB-KW"/>
</dbReference>
<evidence type="ECO:0000313" key="9">
    <source>
        <dbReference type="EMBL" id="PXW91027.1"/>
    </source>
</evidence>
<dbReference type="AlphaFoldDB" id="A0A2V3W9I1"/>
<keyword evidence="5" id="KW-0411">Iron-sulfur</keyword>
<dbReference type="FunFam" id="2.40.50.140:FF:000097">
    <property type="entry name" value="23S rRNA (uracil(1939)-C(5))-methyltransferase RlmD"/>
    <property type="match status" value="1"/>
</dbReference>
<evidence type="ECO:0000256" key="6">
    <source>
        <dbReference type="PROSITE-ProRule" id="PRU01024"/>
    </source>
</evidence>
<feature type="active site" description="Nucleophile" evidence="6">
    <location>
        <position position="414"/>
    </location>
</feature>
<dbReference type="InterPro" id="IPR029063">
    <property type="entry name" value="SAM-dependent_MTases_sf"/>
</dbReference>
<dbReference type="SUPFAM" id="SSF53335">
    <property type="entry name" value="S-adenosyl-L-methionine-dependent methyltransferases"/>
    <property type="match status" value="1"/>
</dbReference>
<dbReference type="PROSITE" id="PS01231">
    <property type="entry name" value="TRMA_2"/>
    <property type="match status" value="1"/>
</dbReference>
<dbReference type="PANTHER" id="PTHR11061">
    <property type="entry name" value="RNA M5U METHYLTRANSFERASE"/>
    <property type="match status" value="1"/>
</dbReference>
<evidence type="ECO:0000256" key="4">
    <source>
        <dbReference type="ARBA" id="ARBA00022691"/>
    </source>
</evidence>
<keyword evidence="1" id="KW-0408">Iron</keyword>
<feature type="domain" description="TRAM" evidence="8">
    <location>
        <begin position="6"/>
        <end position="64"/>
    </location>
</feature>
<dbReference type="PROSITE" id="PS50926">
    <property type="entry name" value="TRAM"/>
    <property type="match status" value="1"/>
</dbReference>
<feature type="binding site" evidence="6">
    <location>
        <position position="387"/>
    </location>
    <ligand>
        <name>S-adenosyl-L-methionine</name>
        <dbReference type="ChEBI" id="CHEBI:59789"/>
    </ligand>
</feature>
<keyword evidence="1" id="KW-0479">Metal-binding</keyword>
<evidence type="ECO:0000256" key="5">
    <source>
        <dbReference type="ARBA" id="ARBA00023014"/>
    </source>
</evidence>
<keyword evidence="4 6" id="KW-0949">S-adenosyl-L-methionine</keyword>
<dbReference type="Proteomes" id="UP000247922">
    <property type="component" value="Unassembled WGS sequence"/>
</dbReference>
<reference evidence="9 10" key="1">
    <citation type="submission" date="2018-05" db="EMBL/GenBank/DDBJ databases">
        <title>Genomic Encyclopedia of Type Strains, Phase IV (KMG-IV): sequencing the most valuable type-strain genomes for metagenomic binning, comparative biology and taxonomic classification.</title>
        <authorList>
            <person name="Goeker M."/>
        </authorList>
    </citation>
    <scope>NUCLEOTIDE SEQUENCE [LARGE SCALE GENOMIC DNA]</scope>
    <source>
        <strain evidence="9 10">DSM 22440</strain>
    </source>
</reference>
<dbReference type="CDD" id="cd02440">
    <property type="entry name" value="AdoMet_MTases"/>
    <property type="match status" value="1"/>
</dbReference>
<dbReference type="InterPro" id="IPR030391">
    <property type="entry name" value="MeTrfase_TrmA_CS"/>
</dbReference>
<dbReference type="Gene3D" id="3.40.50.150">
    <property type="entry name" value="Vaccinia Virus protein VP39"/>
    <property type="match status" value="1"/>
</dbReference>
<feature type="active site" evidence="7">
    <location>
        <position position="414"/>
    </location>
</feature>
<dbReference type="FunFam" id="3.40.50.150:FF:000009">
    <property type="entry name" value="23S rRNA (Uracil(1939)-C(5))-methyltransferase RlmD"/>
    <property type="match status" value="1"/>
</dbReference>
<comment type="similarity">
    <text evidence="6">Belongs to the class I-like SAM-binding methyltransferase superfamily. RNA M5U methyltransferase family.</text>
</comment>
<organism evidence="9 10">
    <name type="scientific">Streptohalobacillus salinus</name>
    <dbReference type="NCBI Taxonomy" id="621096"/>
    <lineage>
        <taxon>Bacteria</taxon>
        <taxon>Bacillati</taxon>
        <taxon>Bacillota</taxon>
        <taxon>Bacilli</taxon>
        <taxon>Bacillales</taxon>
        <taxon>Bacillaceae</taxon>
        <taxon>Streptohalobacillus</taxon>
    </lineage>
</organism>
<comment type="caution">
    <text evidence="9">The sequence shown here is derived from an EMBL/GenBank/DDBJ whole genome shotgun (WGS) entry which is preliminary data.</text>
</comment>
<keyword evidence="10" id="KW-1185">Reference proteome</keyword>
<keyword evidence="3 6" id="KW-0808">Transferase</keyword>
<name>A0A2V3W9I1_9BACI</name>
<evidence type="ECO:0000313" key="10">
    <source>
        <dbReference type="Proteomes" id="UP000247922"/>
    </source>
</evidence>
<dbReference type="EMBL" id="QJJR01000006">
    <property type="protein sequence ID" value="PXW91027.1"/>
    <property type="molecule type" value="Genomic_DNA"/>
</dbReference>
<dbReference type="GO" id="GO:0070475">
    <property type="term" value="P:rRNA base methylation"/>
    <property type="evidence" value="ECO:0007669"/>
    <property type="project" value="TreeGrafter"/>
</dbReference>
<evidence type="ECO:0000256" key="1">
    <source>
        <dbReference type="ARBA" id="ARBA00022485"/>
    </source>
</evidence>
<dbReference type="InterPro" id="IPR030390">
    <property type="entry name" value="MeTrfase_TrmA_AS"/>
</dbReference>
<feature type="binding site" evidence="6">
    <location>
        <position position="339"/>
    </location>
    <ligand>
        <name>S-adenosyl-L-methionine</name>
        <dbReference type="ChEBI" id="CHEBI:59789"/>
    </ligand>
</feature>
<gene>
    <name evidence="9" type="ORF">DES38_10661</name>
</gene>
<dbReference type="PROSITE" id="PS51687">
    <property type="entry name" value="SAM_MT_RNA_M5U"/>
    <property type="match status" value="1"/>
</dbReference>
<dbReference type="Gene3D" id="2.40.50.1070">
    <property type="match status" value="1"/>
</dbReference>
<dbReference type="Pfam" id="PF01938">
    <property type="entry name" value="TRAM"/>
    <property type="match status" value="1"/>
</dbReference>
<dbReference type="Pfam" id="PF05958">
    <property type="entry name" value="tRNA_U5-meth_tr"/>
    <property type="match status" value="1"/>
</dbReference>
<dbReference type="InterPro" id="IPR010280">
    <property type="entry name" value="U5_MeTrfase_fam"/>
</dbReference>
<accession>A0A2V3W9I1</accession>
<evidence type="ECO:0000256" key="3">
    <source>
        <dbReference type="ARBA" id="ARBA00022679"/>
    </source>
</evidence>
<evidence type="ECO:0000259" key="8">
    <source>
        <dbReference type="PROSITE" id="PS50926"/>
    </source>
</evidence>
<dbReference type="InterPro" id="IPR002792">
    <property type="entry name" value="TRAM_dom"/>
</dbReference>
<feature type="binding site" evidence="6">
    <location>
        <position position="318"/>
    </location>
    <ligand>
        <name>S-adenosyl-L-methionine</name>
        <dbReference type="ChEBI" id="CHEBI:59789"/>
    </ligand>
</feature>
<dbReference type="SUPFAM" id="SSF50249">
    <property type="entry name" value="Nucleic acid-binding proteins"/>
    <property type="match status" value="1"/>
</dbReference>
<keyword evidence="1" id="KW-0004">4Fe-4S</keyword>
<dbReference type="InterPro" id="IPR012340">
    <property type="entry name" value="NA-bd_OB-fold"/>
</dbReference>
<sequence length="458" mass="51790">MSKTAPVRKNEQRQLTFIDMTHEGSGVAKLDGYPIFVPNTLPGEVADVKIIFVKKNFAIGKLSNLIEVSPNRVEPPCEVYHQCGGCQLQHLDYASQLVMKQNQVKNVMHKVAHLPDIDVNPTIGMEHPWRYRNKVQIPVGEKNGELITGFYRKKSHDIIEGMERCIITDEVNDEMVNGVRDVANRVGIRAYDEKIHKGTLRHIVVRRGKQTNQVMLVLVTRTKEMPYKKQFIDGILSLYPEVNSIMQNVNGERTNVILGRQTFCLYGDDYIYDTIGDVKFAISAKSFYQVNPDQTKVLYDEALRMAQLTGSETVIDAYCGIGTISLFLAQQAKKVYGVEIVPEAIDDAKKNAEINQLSNTEFVVGQAEKVMPWWTSQGLRPDVIVVDPPRKGCEEALLEAMVTMGPERIVYVSCNPATLARDLKYLTEHSYEVKEIQPVDMFPQTSHVETICLLTRKL</sequence>
<proteinExistence type="inferred from homology"/>
<evidence type="ECO:0000256" key="7">
    <source>
        <dbReference type="PROSITE-ProRule" id="PRU10015"/>
    </source>
</evidence>
<dbReference type="Gene3D" id="2.40.50.140">
    <property type="entry name" value="Nucleic acid-binding proteins"/>
    <property type="match status" value="1"/>
</dbReference>
<keyword evidence="2 6" id="KW-0489">Methyltransferase</keyword>